<dbReference type="EMBL" id="QZBT01000131">
    <property type="protein sequence ID" value="THZ80353.1"/>
    <property type="molecule type" value="Genomic_DNA"/>
</dbReference>
<proteinExistence type="predicted"/>
<comment type="caution">
    <text evidence="2">The sequence shown here is derived from an EMBL/GenBank/DDBJ whole genome shotgun (WGS) entry which is preliminary data.</text>
</comment>
<feature type="chain" id="PRO_5020621943" evidence="1">
    <location>
        <begin position="26"/>
        <end position="201"/>
    </location>
</feature>
<protein>
    <submittedName>
        <fullName evidence="2">Uncharacterized protein</fullName>
    </submittedName>
</protein>
<keyword evidence="1" id="KW-0732">Signal</keyword>
<feature type="signal peptide" evidence="1">
    <location>
        <begin position="1"/>
        <end position="25"/>
    </location>
</feature>
<organism evidence="2 3">
    <name type="scientific">Aureobasidium pullulans</name>
    <name type="common">Black yeast</name>
    <name type="synonym">Pullularia pullulans</name>
    <dbReference type="NCBI Taxonomy" id="5580"/>
    <lineage>
        <taxon>Eukaryota</taxon>
        <taxon>Fungi</taxon>
        <taxon>Dikarya</taxon>
        <taxon>Ascomycota</taxon>
        <taxon>Pezizomycotina</taxon>
        <taxon>Dothideomycetes</taxon>
        <taxon>Dothideomycetidae</taxon>
        <taxon>Dothideales</taxon>
        <taxon>Saccotheciaceae</taxon>
        <taxon>Aureobasidium</taxon>
    </lineage>
</organism>
<reference evidence="2 3" key="1">
    <citation type="submission" date="2018-10" db="EMBL/GenBank/DDBJ databases">
        <title>Fifty Aureobasidium pullulans genomes reveal a recombining polyextremotolerant generalist.</title>
        <authorList>
            <person name="Gostincar C."/>
            <person name="Turk M."/>
            <person name="Zajc J."/>
            <person name="Gunde-Cimerman N."/>
        </authorList>
    </citation>
    <scope>NUCLEOTIDE SEQUENCE [LARGE SCALE GENOMIC DNA]</scope>
    <source>
        <strain evidence="2 3">EXF-3403</strain>
    </source>
</reference>
<name>A0A4S9XQU5_AURPU</name>
<gene>
    <name evidence="2" type="ORF">D6C84_07524</name>
</gene>
<dbReference type="Proteomes" id="UP000310039">
    <property type="component" value="Unassembled WGS sequence"/>
</dbReference>
<evidence type="ECO:0000256" key="1">
    <source>
        <dbReference type="SAM" id="SignalP"/>
    </source>
</evidence>
<evidence type="ECO:0000313" key="2">
    <source>
        <dbReference type="EMBL" id="THZ80353.1"/>
    </source>
</evidence>
<evidence type="ECO:0000313" key="3">
    <source>
        <dbReference type="Proteomes" id="UP000310039"/>
    </source>
</evidence>
<accession>A0A4S9XQU5</accession>
<dbReference type="AlphaFoldDB" id="A0A4S9XQU5"/>
<sequence length="201" mass="22367">MSIHTLLQVVVSLTLWHSGVTLVSGYQPIETSGSSTDGLYTRKIEHSNMAYRLGIHLSKGMSYTIDCLKKHDERNKEEQEGYKTRKERPSVNPGLLLLLEIQLLQCGYDRKKSLWNYERVYAAPARTRGNGGNFNITQAASRSAAIGSAFLCIHRVSLFLGGFLGGLTDPVEMTLGFLNAGLGLTRELSWVPKLESISWTF</sequence>